<dbReference type="Pfam" id="PF00479">
    <property type="entry name" value="G6PD_N"/>
    <property type="match status" value="1"/>
</dbReference>
<dbReference type="PANTHER" id="PTHR23429:SF0">
    <property type="entry name" value="GLUCOSE-6-PHOSPHATE 1-DEHYDROGENASE"/>
    <property type="match status" value="1"/>
</dbReference>
<organism evidence="10 11">
    <name type="scientific">Georgenia yuyongxinii</name>
    <dbReference type="NCBI Taxonomy" id="2589797"/>
    <lineage>
        <taxon>Bacteria</taxon>
        <taxon>Bacillati</taxon>
        <taxon>Actinomycetota</taxon>
        <taxon>Actinomycetes</taxon>
        <taxon>Micrococcales</taxon>
        <taxon>Bogoriellaceae</taxon>
        <taxon>Georgenia</taxon>
    </lineage>
</organism>
<dbReference type="GO" id="GO:0004345">
    <property type="term" value="F:glucose-6-phosphate dehydrogenase activity"/>
    <property type="evidence" value="ECO:0007669"/>
    <property type="project" value="UniProtKB-UniRule"/>
</dbReference>
<feature type="binding site" evidence="7">
    <location>
        <position position="190"/>
    </location>
    <ligand>
        <name>substrate</name>
    </ligand>
</feature>
<keyword evidence="5 7" id="KW-0560">Oxidoreductase</keyword>
<comment type="caution">
    <text evidence="7">Lacks conserved residue(s) required for the propagation of feature annotation.</text>
</comment>
<dbReference type="AlphaFoldDB" id="A0A552WKV0"/>
<feature type="binding site" evidence="7">
    <location>
        <position position="186"/>
    </location>
    <ligand>
        <name>substrate</name>
    </ligand>
</feature>
<comment type="function">
    <text evidence="7">Catalyzes the oxidation of glucose 6-phosphate to 6-phosphogluconolactone.</text>
</comment>
<dbReference type="InterPro" id="IPR022674">
    <property type="entry name" value="G6P_DH_NAD-bd"/>
</dbReference>
<reference evidence="10 11" key="1">
    <citation type="submission" date="2019-07" db="EMBL/GenBank/DDBJ databases">
        <title>Georgenia wutianyii sp. nov. and Georgenia *** sp. nov. isolated from plateau pika (Ochotona curzoniae) in the Qinghai-Tibet plateau of China.</title>
        <authorList>
            <person name="Tian Z."/>
        </authorList>
    </citation>
    <scope>NUCLEOTIDE SEQUENCE [LARGE SCALE GENOMIC DNA]</scope>
    <source>
        <strain evidence="10 11">Z446</strain>
    </source>
</reference>
<gene>
    <name evidence="7" type="primary">zwf</name>
    <name evidence="10" type="ORF">FJ693_17825</name>
</gene>
<comment type="caution">
    <text evidence="10">The sequence shown here is derived from an EMBL/GenBank/DDBJ whole genome shotgun (WGS) entry which is preliminary data.</text>
</comment>
<dbReference type="InterPro" id="IPR036291">
    <property type="entry name" value="NAD(P)-bd_dom_sf"/>
</dbReference>
<evidence type="ECO:0000259" key="9">
    <source>
        <dbReference type="Pfam" id="PF02781"/>
    </source>
</evidence>
<dbReference type="RefSeq" id="WP_143419800.1">
    <property type="nucleotide sequence ID" value="NZ_VJXR01000084.1"/>
</dbReference>
<comment type="catalytic activity">
    <reaction evidence="7">
        <text>D-glucose 6-phosphate + NADP(+) = 6-phospho-D-glucono-1,5-lactone + NADPH + H(+)</text>
        <dbReference type="Rhea" id="RHEA:15841"/>
        <dbReference type="ChEBI" id="CHEBI:15378"/>
        <dbReference type="ChEBI" id="CHEBI:57783"/>
        <dbReference type="ChEBI" id="CHEBI:57955"/>
        <dbReference type="ChEBI" id="CHEBI:58349"/>
        <dbReference type="ChEBI" id="CHEBI:61548"/>
        <dbReference type="EC" id="1.1.1.49"/>
    </reaction>
</comment>
<dbReference type="SUPFAM" id="SSF55347">
    <property type="entry name" value="Glyceraldehyde-3-phosphate dehydrogenase-like, C-terminal domain"/>
    <property type="match status" value="1"/>
</dbReference>
<keyword evidence="11" id="KW-1185">Reference proteome</keyword>
<dbReference type="InterPro" id="IPR019796">
    <property type="entry name" value="G6P_DH_AS"/>
</dbReference>
<dbReference type="PROSITE" id="PS00069">
    <property type="entry name" value="G6P_DEHYDROGENASE"/>
    <property type="match status" value="1"/>
</dbReference>
<dbReference type="GO" id="GO:0006006">
    <property type="term" value="P:glucose metabolic process"/>
    <property type="evidence" value="ECO:0007669"/>
    <property type="project" value="UniProtKB-KW"/>
</dbReference>
<dbReference type="PIRSF" id="PIRSF000110">
    <property type="entry name" value="G6PD"/>
    <property type="match status" value="1"/>
</dbReference>
<keyword evidence="6 7" id="KW-0119">Carbohydrate metabolism</keyword>
<dbReference type="UniPathway" id="UPA00115">
    <property type="reaction ID" value="UER00408"/>
</dbReference>
<feature type="binding site" evidence="7">
    <location>
        <position position="224"/>
    </location>
    <ligand>
        <name>substrate</name>
    </ligand>
</feature>
<dbReference type="InterPro" id="IPR022675">
    <property type="entry name" value="G6P_DH_C"/>
</dbReference>
<dbReference type="PANTHER" id="PTHR23429">
    <property type="entry name" value="GLUCOSE-6-PHOSPHATE 1-DEHYDROGENASE G6PD"/>
    <property type="match status" value="1"/>
</dbReference>
<dbReference type="PRINTS" id="PR00079">
    <property type="entry name" value="G6PDHDRGNASE"/>
</dbReference>
<feature type="domain" description="Glucose-6-phosphate dehydrogenase C-terminal" evidence="9">
    <location>
        <begin position="198"/>
        <end position="471"/>
    </location>
</feature>
<dbReference type="Gene3D" id="3.40.50.720">
    <property type="entry name" value="NAD(P)-binding Rossmann-like Domain"/>
    <property type="match status" value="1"/>
</dbReference>
<evidence type="ECO:0000256" key="7">
    <source>
        <dbReference type="HAMAP-Rule" id="MF_00966"/>
    </source>
</evidence>
<feature type="binding site" evidence="7">
    <location>
        <position position="336"/>
    </location>
    <ligand>
        <name>substrate</name>
    </ligand>
</feature>
<dbReference type="HAMAP" id="MF_00966">
    <property type="entry name" value="G6PD"/>
    <property type="match status" value="1"/>
</dbReference>
<comment type="similarity">
    <text evidence="2 7">Belongs to the glucose-6-phosphate dehydrogenase family.</text>
</comment>
<keyword evidence="3 7" id="KW-0313">Glucose metabolism</keyword>
<accession>A0A552WKV0</accession>
<name>A0A552WKV0_9MICO</name>
<protein>
    <recommendedName>
        <fullName evidence="7">Glucose-6-phosphate 1-dehydrogenase</fullName>
        <shortName evidence="7">G6PD</shortName>
        <ecNumber evidence="7">1.1.1.49</ecNumber>
    </recommendedName>
</protein>
<feature type="binding site" evidence="7">
    <location>
        <position position="156"/>
    </location>
    <ligand>
        <name>NADP(+)</name>
        <dbReference type="ChEBI" id="CHEBI:58349"/>
    </ligand>
</feature>
<dbReference type="GO" id="GO:0005829">
    <property type="term" value="C:cytosol"/>
    <property type="evidence" value="ECO:0007669"/>
    <property type="project" value="TreeGrafter"/>
</dbReference>
<evidence type="ECO:0000313" key="11">
    <source>
        <dbReference type="Proteomes" id="UP000318693"/>
    </source>
</evidence>
<evidence type="ECO:0000313" key="10">
    <source>
        <dbReference type="EMBL" id="TRW43392.1"/>
    </source>
</evidence>
<feature type="domain" description="Glucose-6-phosphate dehydrogenase NAD-binding" evidence="8">
    <location>
        <begin position="16"/>
        <end position="194"/>
    </location>
</feature>
<feature type="active site" description="Proton acceptor" evidence="7">
    <location>
        <position position="248"/>
    </location>
</feature>
<feature type="binding site" evidence="7">
    <location>
        <position position="341"/>
    </location>
    <ligand>
        <name>substrate</name>
    </ligand>
</feature>
<evidence type="ECO:0000256" key="2">
    <source>
        <dbReference type="ARBA" id="ARBA00009975"/>
    </source>
</evidence>
<dbReference type="Proteomes" id="UP000318693">
    <property type="component" value="Unassembled WGS sequence"/>
</dbReference>
<dbReference type="GO" id="GO:0050661">
    <property type="term" value="F:NADP binding"/>
    <property type="evidence" value="ECO:0007669"/>
    <property type="project" value="UniProtKB-UniRule"/>
</dbReference>
<evidence type="ECO:0000256" key="1">
    <source>
        <dbReference type="ARBA" id="ARBA00004937"/>
    </source>
</evidence>
<dbReference type="InterPro" id="IPR001282">
    <property type="entry name" value="G6P_DH"/>
</dbReference>
<evidence type="ECO:0000256" key="3">
    <source>
        <dbReference type="ARBA" id="ARBA00022526"/>
    </source>
</evidence>
<keyword evidence="4 7" id="KW-0521">NADP</keyword>
<evidence type="ECO:0000256" key="6">
    <source>
        <dbReference type="ARBA" id="ARBA00023277"/>
    </source>
</evidence>
<sequence>MTAPAPQQLPDAVVIVLFGATGDLAGRMVLPALVEVHRRGLMPDAWRLVGVAADELDDDAFRDRFQAAVAASEHGLCDDWDEVRDRTRYCGGRFGPDDDAGLPTLLEEVRAELRADTGAEPLVLHFLAVPPAAFGPITRGLGAHGLAEGARVVFEKPYGTSLASFEELDATVKEVLAEEQIFRIDHFLGKEGVQTIYVLRFANQLFSSEWNRASVAQVQIDVPEDLDVTNRIGFYEATGAALDMLVTHLFQVAGQVAMEPPADLRDPASVIAAREAALRAFRPLDPAEDVVLGQFEGYRDIEGAAPDSTQDTFVAARLWVDTERWRGVPFLLRTGKRMAAKEQRITLVLSPPFGPLGGELEEPNTIEIDFAGEGEVALGITVKTPGPELTYSSGRARLDLDDVPGGEGLSPYASLINDALIGDRSLYTTENGLRAAFTAFAPLQGPDRPTPLPYAPGSWGPEEAHRLAAPHRWMLGE</sequence>
<dbReference type="SUPFAM" id="SSF51735">
    <property type="entry name" value="NAD(P)-binding Rossmann-fold domains"/>
    <property type="match status" value="1"/>
</dbReference>
<feature type="binding site" evidence="7">
    <location>
        <position position="53"/>
    </location>
    <ligand>
        <name>NADP(+)</name>
        <dbReference type="ChEBI" id="CHEBI:58349"/>
    </ligand>
</feature>
<evidence type="ECO:0000256" key="4">
    <source>
        <dbReference type="ARBA" id="ARBA00022857"/>
    </source>
</evidence>
<evidence type="ECO:0000259" key="8">
    <source>
        <dbReference type="Pfam" id="PF00479"/>
    </source>
</evidence>
<evidence type="ECO:0000256" key="5">
    <source>
        <dbReference type="ARBA" id="ARBA00023002"/>
    </source>
</evidence>
<proteinExistence type="inferred from homology"/>
<dbReference type="GO" id="GO:0009051">
    <property type="term" value="P:pentose-phosphate shunt, oxidative branch"/>
    <property type="evidence" value="ECO:0007669"/>
    <property type="project" value="TreeGrafter"/>
</dbReference>
<dbReference type="Gene3D" id="3.30.360.10">
    <property type="entry name" value="Dihydrodipicolinate Reductase, domain 2"/>
    <property type="match status" value="1"/>
</dbReference>
<dbReference type="Pfam" id="PF02781">
    <property type="entry name" value="G6PD_C"/>
    <property type="match status" value="1"/>
</dbReference>
<comment type="pathway">
    <text evidence="1 7">Carbohydrate degradation; pentose phosphate pathway; D-ribulose 5-phosphate from D-glucose 6-phosphate (oxidative stage): step 1/3.</text>
</comment>
<feature type="binding site" evidence="7">
    <location>
        <position position="243"/>
    </location>
    <ligand>
        <name>substrate</name>
    </ligand>
</feature>
<dbReference type="EC" id="1.1.1.49" evidence="7"/>
<dbReference type="EMBL" id="VJXR01000084">
    <property type="protein sequence ID" value="TRW43392.1"/>
    <property type="molecule type" value="Genomic_DNA"/>
</dbReference>